<feature type="non-terminal residue" evidence="1">
    <location>
        <position position="1"/>
    </location>
</feature>
<sequence length="53" mass="5772">ADVLRRDARARARERGEHPDVVRAALAALLEGGEEREVRAHRAVGGRGDDEAL</sequence>
<gene>
    <name evidence="1" type="ORF">AVDCRST_MAG54-2139</name>
</gene>
<proteinExistence type="predicted"/>
<feature type="non-terminal residue" evidence="1">
    <location>
        <position position="53"/>
    </location>
</feature>
<dbReference type="AlphaFoldDB" id="A0A6J4IMG2"/>
<protein>
    <submittedName>
        <fullName evidence="1">Uncharacterized protein</fullName>
    </submittedName>
</protein>
<name>A0A6J4IMG2_9PSEU</name>
<reference evidence="1" key="1">
    <citation type="submission" date="2020-02" db="EMBL/GenBank/DDBJ databases">
        <authorList>
            <person name="Meier V. D."/>
        </authorList>
    </citation>
    <scope>NUCLEOTIDE SEQUENCE</scope>
    <source>
        <strain evidence="1">AVDCRST_MAG54</strain>
    </source>
</reference>
<accession>A0A6J4IMG2</accession>
<organism evidence="1">
    <name type="scientific">uncultured Actinomycetospora sp</name>
    <dbReference type="NCBI Taxonomy" id="1135996"/>
    <lineage>
        <taxon>Bacteria</taxon>
        <taxon>Bacillati</taxon>
        <taxon>Actinomycetota</taxon>
        <taxon>Actinomycetes</taxon>
        <taxon>Pseudonocardiales</taxon>
        <taxon>Pseudonocardiaceae</taxon>
        <taxon>Actinomycetospora</taxon>
        <taxon>environmental samples</taxon>
    </lineage>
</organism>
<evidence type="ECO:0000313" key="1">
    <source>
        <dbReference type="EMBL" id="CAA9253912.1"/>
    </source>
</evidence>
<dbReference type="EMBL" id="CADCTH010000282">
    <property type="protein sequence ID" value="CAA9253912.1"/>
    <property type="molecule type" value="Genomic_DNA"/>
</dbReference>